<accession>A0A0F9F3L2</accession>
<organism evidence="1">
    <name type="scientific">marine sediment metagenome</name>
    <dbReference type="NCBI Taxonomy" id="412755"/>
    <lineage>
        <taxon>unclassified sequences</taxon>
        <taxon>metagenomes</taxon>
        <taxon>ecological metagenomes</taxon>
    </lineage>
</organism>
<dbReference type="AlphaFoldDB" id="A0A0F9F3L2"/>
<name>A0A0F9F3L2_9ZZZZ</name>
<protein>
    <submittedName>
        <fullName evidence="1">Uncharacterized protein</fullName>
    </submittedName>
</protein>
<comment type="caution">
    <text evidence="1">The sequence shown here is derived from an EMBL/GenBank/DDBJ whole genome shotgun (WGS) entry which is preliminary data.</text>
</comment>
<reference evidence="1" key="1">
    <citation type="journal article" date="2015" name="Nature">
        <title>Complex archaea that bridge the gap between prokaryotes and eukaryotes.</title>
        <authorList>
            <person name="Spang A."/>
            <person name="Saw J.H."/>
            <person name="Jorgensen S.L."/>
            <person name="Zaremba-Niedzwiedzka K."/>
            <person name="Martijn J."/>
            <person name="Lind A.E."/>
            <person name="van Eijk R."/>
            <person name="Schleper C."/>
            <person name="Guy L."/>
            <person name="Ettema T.J."/>
        </authorList>
    </citation>
    <scope>NUCLEOTIDE SEQUENCE</scope>
</reference>
<sequence>MVAPTIFDPRVRARLTFGPPITPNLTRALDSFNLVTNQVQLRLAQEGQEALKTFAEATDALTDVIGTLGGKDRLKAVAQLQEILDLPTIAVTQAWIQTLGLVIQSNKAVIASIKKRRGK</sequence>
<proteinExistence type="predicted"/>
<dbReference type="EMBL" id="LAZR01032120">
    <property type="protein sequence ID" value="KKL51810.1"/>
    <property type="molecule type" value="Genomic_DNA"/>
</dbReference>
<evidence type="ECO:0000313" key="1">
    <source>
        <dbReference type="EMBL" id="KKL51810.1"/>
    </source>
</evidence>
<gene>
    <name evidence="1" type="ORF">LCGC14_2291770</name>
</gene>